<keyword evidence="1" id="KW-0472">Membrane</keyword>
<evidence type="ECO:0000313" key="3">
    <source>
        <dbReference type="Proteomes" id="UP001417504"/>
    </source>
</evidence>
<protein>
    <recommendedName>
        <fullName evidence="4">Methyltransferase-like protein 13</fullName>
    </recommendedName>
</protein>
<keyword evidence="3" id="KW-1185">Reference proteome</keyword>
<comment type="caution">
    <text evidence="2">The sequence shown here is derived from an EMBL/GenBank/DDBJ whole genome shotgun (WGS) entry which is preliminary data.</text>
</comment>
<dbReference type="SUPFAM" id="SSF53335">
    <property type="entry name" value="S-adenosyl-L-methionine-dependent methyltransferases"/>
    <property type="match status" value="1"/>
</dbReference>
<gene>
    <name evidence="2" type="ORF">Sjap_013576</name>
</gene>
<feature type="transmembrane region" description="Helical" evidence="1">
    <location>
        <begin position="429"/>
        <end position="449"/>
    </location>
</feature>
<reference evidence="2 3" key="1">
    <citation type="submission" date="2024-01" db="EMBL/GenBank/DDBJ databases">
        <title>Genome assemblies of Stephania.</title>
        <authorList>
            <person name="Yang L."/>
        </authorList>
    </citation>
    <scope>NUCLEOTIDE SEQUENCE [LARGE SCALE GENOMIC DNA]</scope>
    <source>
        <strain evidence="2">QJT</strain>
        <tissue evidence="2">Leaf</tissue>
    </source>
</reference>
<dbReference type="InterPro" id="IPR029063">
    <property type="entry name" value="SAM-dependent_MTases_sf"/>
</dbReference>
<name>A0AAP0IY91_9MAGN</name>
<dbReference type="EMBL" id="JBBNAE010000005">
    <property type="protein sequence ID" value="KAK9123974.1"/>
    <property type="molecule type" value="Genomic_DNA"/>
</dbReference>
<dbReference type="AlphaFoldDB" id="A0AAP0IY91"/>
<dbReference type="Proteomes" id="UP001417504">
    <property type="component" value="Unassembled WGS sequence"/>
</dbReference>
<keyword evidence="1" id="KW-0812">Transmembrane</keyword>
<dbReference type="Gene3D" id="3.40.50.150">
    <property type="entry name" value="Vaccinia Virus protein VP39"/>
    <property type="match status" value="1"/>
</dbReference>
<accession>A0AAP0IY91</accession>
<sequence length="473" mass="52720">MGVNGGTFETLTPSQFISFTFPNPSRSPNHYGDSLRIAVLDSPNQPPDRPKIAALIVPKDREEDWIFSTETGHLQLLSNSPGISRLVLVGNLPRDSHDAPSTYDRRIGHGSASIAVFEESLMPLLMALSPKSCFVSEFHEIPFLSYEDGVIRSVLIDKCLGSCVGEMLIEDVEIEGDRMREFRRRLRFKRMPNLVQTEIRVSPCRELGSSEVGIGEVEFFPDTSCLVHPYLPPMVAGVTLIASYLEDCIRLGSKPKAFCVGVGGGSLLTFLYTQLGFEVFGVESDEKVIEVAKRYFGLVEGHSLRVSVGDGIEIFKNLAGKMPSCYMGSTSAGESCGNRDALGYYKQPFDVIMVDLDSRDAQNGLSAPPLEFIQKSVLLGAKLALHENGILVLNVIPQNRCFHDLIIRCFSYRNFMKMFSTCVRYGSCFVALAFSLVVFCSNYYLLFFFKRKNRYYYLRALSENPIPPFTVAV</sequence>
<evidence type="ECO:0000313" key="2">
    <source>
        <dbReference type="EMBL" id="KAK9123974.1"/>
    </source>
</evidence>
<evidence type="ECO:0008006" key="4">
    <source>
        <dbReference type="Google" id="ProtNLM"/>
    </source>
</evidence>
<evidence type="ECO:0000256" key="1">
    <source>
        <dbReference type="SAM" id="Phobius"/>
    </source>
</evidence>
<keyword evidence="1" id="KW-1133">Transmembrane helix</keyword>
<organism evidence="2 3">
    <name type="scientific">Stephania japonica</name>
    <dbReference type="NCBI Taxonomy" id="461633"/>
    <lineage>
        <taxon>Eukaryota</taxon>
        <taxon>Viridiplantae</taxon>
        <taxon>Streptophyta</taxon>
        <taxon>Embryophyta</taxon>
        <taxon>Tracheophyta</taxon>
        <taxon>Spermatophyta</taxon>
        <taxon>Magnoliopsida</taxon>
        <taxon>Ranunculales</taxon>
        <taxon>Menispermaceae</taxon>
        <taxon>Menispermoideae</taxon>
        <taxon>Cissampelideae</taxon>
        <taxon>Stephania</taxon>
    </lineage>
</organism>
<proteinExistence type="predicted"/>